<evidence type="ECO:0000256" key="1">
    <source>
        <dbReference type="SAM" id="Phobius"/>
    </source>
</evidence>
<keyword evidence="1" id="KW-0812">Transmembrane</keyword>
<dbReference type="EMBL" id="LAZR01000467">
    <property type="protein sequence ID" value="KKN67698.1"/>
    <property type="molecule type" value="Genomic_DNA"/>
</dbReference>
<organism evidence="2">
    <name type="scientific">marine sediment metagenome</name>
    <dbReference type="NCBI Taxonomy" id="412755"/>
    <lineage>
        <taxon>unclassified sequences</taxon>
        <taxon>metagenomes</taxon>
        <taxon>ecological metagenomes</taxon>
    </lineage>
</organism>
<comment type="caution">
    <text evidence="2">The sequence shown here is derived from an EMBL/GenBank/DDBJ whole genome shotgun (WGS) entry which is preliminary data.</text>
</comment>
<protein>
    <submittedName>
        <fullName evidence="2">Uncharacterized protein</fullName>
    </submittedName>
</protein>
<keyword evidence="1" id="KW-0472">Membrane</keyword>
<proteinExistence type="predicted"/>
<evidence type="ECO:0000313" key="2">
    <source>
        <dbReference type="EMBL" id="KKN67698.1"/>
    </source>
</evidence>
<keyword evidence="1" id="KW-1133">Transmembrane helix</keyword>
<dbReference type="AlphaFoldDB" id="A0A0F9VPH5"/>
<gene>
    <name evidence="2" type="ORF">LCGC14_0458420</name>
</gene>
<sequence length="66" mass="7884">MFNLMRKSQYQTNCIWWRLTNWLVGFTKVFAGIVVIVTFGFVHCSLPFDLIVWKCKKFSTYKKEKG</sequence>
<feature type="transmembrane region" description="Helical" evidence="1">
    <location>
        <begin position="29"/>
        <end position="53"/>
    </location>
</feature>
<accession>A0A0F9VPH5</accession>
<reference evidence="2" key="1">
    <citation type="journal article" date="2015" name="Nature">
        <title>Complex archaea that bridge the gap between prokaryotes and eukaryotes.</title>
        <authorList>
            <person name="Spang A."/>
            <person name="Saw J.H."/>
            <person name="Jorgensen S.L."/>
            <person name="Zaremba-Niedzwiedzka K."/>
            <person name="Martijn J."/>
            <person name="Lind A.E."/>
            <person name="van Eijk R."/>
            <person name="Schleper C."/>
            <person name="Guy L."/>
            <person name="Ettema T.J."/>
        </authorList>
    </citation>
    <scope>NUCLEOTIDE SEQUENCE</scope>
</reference>
<name>A0A0F9VPH5_9ZZZZ</name>